<protein>
    <recommendedName>
        <fullName evidence="6">Major facilitator superfamily (MFS) profile domain-containing protein</fullName>
    </recommendedName>
</protein>
<name>A0AAV1KUE9_9NEOP</name>
<keyword evidence="8" id="KW-1185">Reference proteome</keyword>
<sequence>MFPTVVRNAAIGISSMMARVGSMIAPFVAGLRPHGQWCAPVAFGVFPIIGAILCFMLPETKDCELLMTIEEGEALGRNQENQQQNIPSQNV</sequence>
<evidence type="ECO:0000256" key="1">
    <source>
        <dbReference type="ARBA" id="ARBA00004141"/>
    </source>
</evidence>
<dbReference type="Proteomes" id="UP001314205">
    <property type="component" value="Unassembled WGS sequence"/>
</dbReference>
<proteinExistence type="predicted"/>
<comment type="subcellular location">
    <subcellularLocation>
        <location evidence="1">Membrane</location>
        <topology evidence="1">Multi-pass membrane protein</topology>
    </subcellularLocation>
</comment>
<feature type="transmembrane region" description="Helical" evidence="5">
    <location>
        <begin position="9"/>
        <end position="31"/>
    </location>
</feature>
<dbReference type="InterPro" id="IPR020846">
    <property type="entry name" value="MFS_dom"/>
</dbReference>
<keyword evidence="2 5" id="KW-0812">Transmembrane</keyword>
<dbReference type="Gene3D" id="1.20.1250.20">
    <property type="entry name" value="MFS general substrate transporter like domains"/>
    <property type="match status" value="1"/>
</dbReference>
<keyword evidence="4 5" id="KW-0472">Membrane</keyword>
<evidence type="ECO:0000313" key="8">
    <source>
        <dbReference type="Proteomes" id="UP001314205"/>
    </source>
</evidence>
<keyword evidence="3 5" id="KW-1133">Transmembrane helix</keyword>
<evidence type="ECO:0000256" key="5">
    <source>
        <dbReference type="SAM" id="Phobius"/>
    </source>
</evidence>
<feature type="domain" description="Major facilitator superfamily (MFS) profile" evidence="6">
    <location>
        <begin position="1"/>
        <end position="62"/>
    </location>
</feature>
<accession>A0AAV1KUE9</accession>
<feature type="transmembrane region" description="Helical" evidence="5">
    <location>
        <begin position="37"/>
        <end position="57"/>
    </location>
</feature>
<reference evidence="7 8" key="1">
    <citation type="submission" date="2023-11" db="EMBL/GenBank/DDBJ databases">
        <authorList>
            <person name="Hedman E."/>
            <person name="Englund M."/>
            <person name="Stromberg M."/>
            <person name="Nyberg Akerstrom W."/>
            <person name="Nylinder S."/>
            <person name="Jareborg N."/>
            <person name="Kallberg Y."/>
            <person name="Kronander E."/>
        </authorList>
    </citation>
    <scope>NUCLEOTIDE SEQUENCE [LARGE SCALE GENOMIC DNA]</scope>
</reference>
<dbReference type="GO" id="GO:0022857">
    <property type="term" value="F:transmembrane transporter activity"/>
    <property type="evidence" value="ECO:0007669"/>
    <property type="project" value="InterPro"/>
</dbReference>
<dbReference type="PROSITE" id="PS50850">
    <property type="entry name" value="MFS"/>
    <property type="match status" value="1"/>
</dbReference>
<evidence type="ECO:0000256" key="3">
    <source>
        <dbReference type="ARBA" id="ARBA00022989"/>
    </source>
</evidence>
<evidence type="ECO:0000256" key="4">
    <source>
        <dbReference type="ARBA" id="ARBA00023136"/>
    </source>
</evidence>
<dbReference type="InterPro" id="IPR036259">
    <property type="entry name" value="MFS_trans_sf"/>
</dbReference>
<dbReference type="GO" id="GO:0016020">
    <property type="term" value="C:membrane"/>
    <property type="evidence" value="ECO:0007669"/>
    <property type="project" value="UniProtKB-SubCell"/>
</dbReference>
<organism evidence="7 8">
    <name type="scientific">Parnassius mnemosyne</name>
    <name type="common">clouded apollo</name>
    <dbReference type="NCBI Taxonomy" id="213953"/>
    <lineage>
        <taxon>Eukaryota</taxon>
        <taxon>Metazoa</taxon>
        <taxon>Ecdysozoa</taxon>
        <taxon>Arthropoda</taxon>
        <taxon>Hexapoda</taxon>
        <taxon>Insecta</taxon>
        <taxon>Pterygota</taxon>
        <taxon>Neoptera</taxon>
        <taxon>Endopterygota</taxon>
        <taxon>Lepidoptera</taxon>
        <taxon>Glossata</taxon>
        <taxon>Ditrysia</taxon>
        <taxon>Papilionoidea</taxon>
        <taxon>Papilionidae</taxon>
        <taxon>Parnassiinae</taxon>
        <taxon>Parnassini</taxon>
        <taxon>Parnassius</taxon>
        <taxon>Driopa</taxon>
    </lineage>
</organism>
<evidence type="ECO:0000259" key="6">
    <source>
        <dbReference type="PROSITE" id="PS50850"/>
    </source>
</evidence>
<evidence type="ECO:0000256" key="2">
    <source>
        <dbReference type="ARBA" id="ARBA00022692"/>
    </source>
</evidence>
<dbReference type="AlphaFoldDB" id="A0AAV1KUE9"/>
<dbReference type="PANTHER" id="PTHR24064">
    <property type="entry name" value="SOLUTE CARRIER FAMILY 22 MEMBER"/>
    <property type="match status" value="1"/>
</dbReference>
<dbReference type="SUPFAM" id="SSF103473">
    <property type="entry name" value="MFS general substrate transporter"/>
    <property type="match status" value="1"/>
</dbReference>
<dbReference type="EMBL" id="CAVLGL010000079">
    <property type="protein sequence ID" value="CAK1585504.1"/>
    <property type="molecule type" value="Genomic_DNA"/>
</dbReference>
<comment type="caution">
    <text evidence="7">The sequence shown here is derived from an EMBL/GenBank/DDBJ whole genome shotgun (WGS) entry which is preliminary data.</text>
</comment>
<gene>
    <name evidence="7" type="ORF">PARMNEM_LOCUS6577</name>
</gene>
<evidence type="ECO:0000313" key="7">
    <source>
        <dbReference type="EMBL" id="CAK1585504.1"/>
    </source>
</evidence>